<keyword evidence="2" id="KW-1185">Reference proteome</keyword>
<evidence type="ECO:0000313" key="1">
    <source>
        <dbReference type="EMBL" id="ABZ77991.1"/>
    </source>
</evidence>
<gene>
    <name evidence="1" type="ordered locus">Shal_3445</name>
</gene>
<dbReference type="KEGG" id="shl:Shal_3445"/>
<sequence>MDIPRNNTVMFAEAKIDFSEMDDKSFENLQDNSYAVGIHYFF</sequence>
<dbReference type="eggNOG" id="COG3203">
    <property type="taxonomic scope" value="Bacteria"/>
</dbReference>
<protein>
    <submittedName>
        <fullName evidence="1">Porin, gram-negative type</fullName>
    </submittedName>
</protein>
<dbReference type="STRING" id="458817.Shal_3445"/>
<dbReference type="HOGENOM" id="CLU_3257763_0_0_6"/>
<reference evidence="1" key="1">
    <citation type="submission" date="2008-01" db="EMBL/GenBank/DDBJ databases">
        <title>Complete sequence of Shewanella halifaxensis HAW-EB4.</title>
        <authorList>
            <consortium name="US DOE Joint Genome Institute"/>
            <person name="Copeland A."/>
            <person name="Lucas S."/>
            <person name="Lapidus A."/>
            <person name="Glavina del Rio T."/>
            <person name="Dalin E."/>
            <person name="Tice H."/>
            <person name="Bruce D."/>
            <person name="Goodwin L."/>
            <person name="Pitluck S."/>
            <person name="Sims D."/>
            <person name="Brettin T."/>
            <person name="Detter J.C."/>
            <person name="Han C."/>
            <person name="Kuske C.R."/>
            <person name="Schmutz J."/>
            <person name="Larimer F."/>
            <person name="Land M."/>
            <person name="Hauser L."/>
            <person name="Kyrpides N."/>
            <person name="Kim E."/>
            <person name="Zhao J.-S."/>
            <person name="Richardson P."/>
        </authorList>
    </citation>
    <scope>NUCLEOTIDE SEQUENCE [LARGE SCALE GENOMIC DNA]</scope>
    <source>
        <strain evidence="1">HAW-EB4</strain>
    </source>
</reference>
<dbReference type="AlphaFoldDB" id="B0TSN7"/>
<evidence type="ECO:0000313" key="2">
    <source>
        <dbReference type="Proteomes" id="UP000001317"/>
    </source>
</evidence>
<accession>B0TSN7</accession>
<name>B0TSN7_SHEHH</name>
<organism evidence="1 2">
    <name type="scientific">Shewanella halifaxensis (strain HAW-EB4)</name>
    <dbReference type="NCBI Taxonomy" id="458817"/>
    <lineage>
        <taxon>Bacteria</taxon>
        <taxon>Pseudomonadati</taxon>
        <taxon>Pseudomonadota</taxon>
        <taxon>Gammaproteobacteria</taxon>
        <taxon>Alteromonadales</taxon>
        <taxon>Shewanellaceae</taxon>
        <taxon>Shewanella</taxon>
    </lineage>
</organism>
<dbReference type="Proteomes" id="UP000001317">
    <property type="component" value="Chromosome"/>
</dbReference>
<proteinExistence type="predicted"/>
<dbReference type="EMBL" id="CP000931">
    <property type="protein sequence ID" value="ABZ77991.1"/>
    <property type="molecule type" value="Genomic_DNA"/>
</dbReference>